<comment type="subunit">
    <text evidence="6">Part of the Bam complex.</text>
</comment>
<dbReference type="InterPro" id="IPR017689">
    <property type="entry name" value="BamD"/>
</dbReference>
<dbReference type="NCBIfam" id="TIGR03302">
    <property type="entry name" value="OM_YfiO"/>
    <property type="match status" value="1"/>
</dbReference>
<dbReference type="HAMAP" id="MF_00922">
    <property type="entry name" value="OM_assembly_BamD"/>
    <property type="match status" value="1"/>
</dbReference>
<dbReference type="PROSITE" id="PS51257">
    <property type="entry name" value="PROKAR_LIPOPROTEIN"/>
    <property type="match status" value="1"/>
</dbReference>
<dbReference type="CDD" id="cd15830">
    <property type="entry name" value="BamD"/>
    <property type="match status" value="1"/>
</dbReference>
<dbReference type="PANTHER" id="PTHR37423">
    <property type="entry name" value="SOLUBLE LYTIC MUREIN TRANSGLYCOSYLASE-RELATED"/>
    <property type="match status" value="1"/>
</dbReference>
<dbReference type="GO" id="GO:1990063">
    <property type="term" value="C:Bam protein complex"/>
    <property type="evidence" value="ECO:0007669"/>
    <property type="project" value="TreeGrafter"/>
</dbReference>
<evidence type="ECO:0000256" key="7">
    <source>
        <dbReference type="SAM" id="SignalP"/>
    </source>
</evidence>
<evidence type="ECO:0000256" key="1">
    <source>
        <dbReference type="ARBA" id="ARBA00022729"/>
    </source>
</evidence>
<evidence type="ECO:0000256" key="5">
    <source>
        <dbReference type="ARBA" id="ARBA00023288"/>
    </source>
</evidence>
<evidence type="ECO:0000256" key="4">
    <source>
        <dbReference type="ARBA" id="ARBA00023237"/>
    </source>
</evidence>
<dbReference type="GO" id="GO:0051205">
    <property type="term" value="P:protein insertion into membrane"/>
    <property type="evidence" value="ECO:0007669"/>
    <property type="project" value="UniProtKB-UniRule"/>
</dbReference>
<gene>
    <name evidence="6" type="primary">bamD</name>
    <name evidence="9" type="ORF">Kalk_05705</name>
</gene>
<dbReference type="Gene3D" id="1.25.40.10">
    <property type="entry name" value="Tetratricopeptide repeat domain"/>
    <property type="match status" value="1"/>
</dbReference>
<proteinExistence type="inferred from homology"/>
<keyword evidence="2 6" id="KW-0472">Membrane</keyword>
<feature type="domain" description="Outer membrane lipoprotein BamD-like" evidence="8">
    <location>
        <begin position="34"/>
        <end position="233"/>
    </location>
</feature>
<name>A0A2K9LI86_9GAMM</name>
<evidence type="ECO:0000313" key="9">
    <source>
        <dbReference type="EMBL" id="AUM11947.1"/>
    </source>
</evidence>
<feature type="chain" id="PRO_5015012033" description="Outer membrane protein assembly factor BamD" evidence="7">
    <location>
        <begin position="21"/>
        <end position="280"/>
    </location>
</feature>
<reference evidence="10" key="1">
    <citation type="submission" date="2017-08" db="EMBL/GenBank/DDBJ databases">
        <title>Direct submision.</title>
        <authorList>
            <person name="Kim S.-J."/>
            <person name="Rhee S.-K."/>
        </authorList>
    </citation>
    <scope>NUCLEOTIDE SEQUENCE [LARGE SCALE GENOMIC DNA]</scope>
    <source>
        <strain evidence="10">GI5</strain>
    </source>
</reference>
<evidence type="ECO:0000259" key="8">
    <source>
        <dbReference type="Pfam" id="PF13525"/>
    </source>
</evidence>
<evidence type="ECO:0000256" key="3">
    <source>
        <dbReference type="ARBA" id="ARBA00023139"/>
    </source>
</evidence>
<dbReference type="PANTHER" id="PTHR37423:SF1">
    <property type="entry name" value="OUTER MEMBRANE PROTEIN ASSEMBLY FACTOR BAMD"/>
    <property type="match status" value="1"/>
</dbReference>
<keyword evidence="5 6" id="KW-0449">Lipoprotein</keyword>
<keyword evidence="4 6" id="KW-0998">Cell outer membrane</keyword>
<dbReference type="KEGG" id="kak:Kalk_05705"/>
<dbReference type="Pfam" id="PF13525">
    <property type="entry name" value="YfiO"/>
    <property type="match status" value="1"/>
</dbReference>
<evidence type="ECO:0000256" key="2">
    <source>
        <dbReference type="ARBA" id="ARBA00023136"/>
    </source>
</evidence>
<comment type="function">
    <text evidence="6">Part of the outer membrane protein assembly complex, which is involved in assembly and insertion of beta-barrel proteins into the outer membrane.</text>
</comment>
<protein>
    <recommendedName>
        <fullName evidence="6">Outer membrane protein assembly factor BamD</fullName>
    </recommendedName>
</protein>
<dbReference type="Proteomes" id="UP000235116">
    <property type="component" value="Chromosome"/>
</dbReference>
<dbReference type="GO" id="GO:0043165">
    <property type="term" value="P:Gram-negative-bacterium-type cell outer membrane assembly"/>
    <property type="evidence" value="ECO:0007669"/>
    <property type="project" value="UniProtKB-UniRule"/>
</dbReference>
<comment type="similarity">
    <text evidence="6">Belongs to the BamD family.</text>
</comment>
<dbReference type="AlphaFoldDB" id="A0A2K9LI86"/>
<sequence>MLIWRTFLIRRLWLSLPLIALLAACSSAPKTPQLSERQFYEEAQKAIDGNNMSLAIERLQGLESRYPFGRYASQAKLDLIYCHYRAMDYEASAATAERFINTNPDHPQLDYAYYMKGLASYSVDRGLLERFIPSDFTERDMGPARESFEDFNRLINRFPNSVYAADAQQRMVYLRNLLAAYELRAAEFYMRRGAYVAAANRGRYVVENFDTSPSVADALVIMAEAYTELDQLDLRDSTVTVLEHNYPSHPRLAKTGGFEYQKSKRGRRSLASVLTFGLVN</sequence>
<accession>A0A2K9LI86</accession>
<evidence type="ECO:0000313" key="10">
    <source>
        <dbReference type="Proteomes" id="UP000235116"/>
    </source>
</evidence>
<keyword evidence="1 6" id="KW-0732">Signal</keyword>
<dbReference type="EMBL" id="CP022684">
    <property type="protein sequence ID" value="AUM11947.1"/>
    <property type="molecule type" value="Genomic_DNA"/>
</dbReference>
<dbReference type="OrthoDB" id="9779191at2"/>
<keyword evidence="10" id="KW-1185">Reference proteome</keyword>
<organism evidence="9 10">
    <name type="scientific">Ketobacter alkanivorans</name>
    <dbReference type="NCBI Taxonomy" id="1917421"/>
    <lineage>
        <taxon>Bacteria</taxon>
        <taxon>Pseudomonadati</taxon>
        <taxon>Pseudomonadota</taxon>
        <taxon>Gammaproteobacteria</taxon>
        <taxon>Pseudomonadales</taxon>
        <taxon>Ketobacteraceae</taxon>
        <taxon>Ketobacter</taxon>
    </lineage>
</organism>
<dbReference type="RefSeq" id="WP_101893285.1">
    <property type="nucleotide sequence ID" value="NZ_CP022684.1"/>
</dbReference>
<feature type="signal peptide" evidence="7">
    <location>
        <begin position="1"/>
        <end position="20"/>
    </location>
</feature>
<dbReference type="InterPro" id="IPR011990">
    <property type="entry name" value="TPR-like_helical_dom_sf"/>
</dbReference>
<comment type="subcellular location">
    <subcellularLocation>
        <location evidence="6">Cell outer membrane</location>
        <topology evidence="6">Lipid-anchor</topology>
    </subcellularLocation>
</comment>
<evidence type="ECO:0000256" key="6">
    <source>
        <dbReference type="HAMAP-Rule" id="MF_00922"/>
    </source>
</evidence>
<keyword evidence="3 6" id="KW-0564">Palmitate</keyword>
<dbReference type="InterPro" id="IPR039565">
    <property type="entry name" value="BamD-like"/>
</dbReference>